<evidence type="ECO:0000256" key="5">
    <source>
        <dbReference type="ARBA" id="ARBA00023125"/>
    </source>
</evidence>
<dbReference type="Pfam" id="PF13359">
    <property type="entry name" value="DDE_Tnp_4"/>
    <property type="match status" value="1"/>
</dbReference>
<dbReference type="PANTHER" id="PTHR23080:SF143">
    <property type="entry name" value="SI:DKEY-56D12.4"/>
    <property type="match status" value="1"/>
</dbReference>
<gene>
    <name evidence="8" type="ORF">TSAR_010167</name>
</gene>
<dbReference type="Pfam" id="PF13613">
    <property type="entry name" value="HTH_Tnp_4"/>
    <property type="match status" value="1"/>
</dbReference>
<organism evidence="8 9">
    <name type="scientific">Trichomalopsis sarcophagae</name>
    <dbReference type="NCBI Taxonomy" id="543379"/>
    <lineage>
        <taxon>Eukaryota</taxon>
        <taxon>Metazoa</taxon>
        <taxon>Ecdysozoa</taxon>
        <taxon>Arthropoda</taxon>
        <taxon>Hexapoda</taxon>
        <taxon>Insecta</taxon>
        <taxon>Pterygota</taxon>
        <taxon>Neoptera</taxon>
        <taxon>Endopterygota</taxon>
        <taxon>Hymenoptera</taxon>
        <taxon>Apocrita</taxon>
        <taxon>Proctotrupomorpha</taxon>
        <taxon>Chalcidoidea</taxon>
        <taxon>Pteromalidae</taxon>
        <taxon>Pteromalinae</taxon>
        <taxon>Trichomalopsis</taxon>
    </lineage>
</organism>
<comment type="cofactor">
    <cofactor evidence="1">
        <name>a divalent metal cation</name>
        <dbReference type="ChEBI" id="CHEBI:60240"/>
    </cofactor>
</comment>
<protein>
    <recommendedName>
        <fullName evidence="7">THAP-type domain-containing protein</fullName>
    </recommendedName>
</protein>
<dbReference type="EMBL" id="NNAY01008964">
    <property type="protein sequence ID" value="OXU16250.1"/>
    <property type="molecule type" value="Genomic_DNA"/>
</dbReference>
<keyword evidence="4" id="KW-0862">Zinc</keyword>
<dbReference type="SUPFAM" id="SSF57716">
    <property type="entry name" value="Glucocorticoid receptor-like (DNA-binding domain)"/>
    <property type="match status" value="1"/>
</dbReference>
<dbReference type="STRING" id="543379.A0A232ED33"/>
<dbReference type="InterPro" id="IPR006612">
    <property type="entry name" value="THAP_Znf"/>
</dbReference>
<evidence type="ECO:0000256" key="6">
    <source>
        <dbReference type="PROSITE-ProRule" id="PRU00309"/>
    </source>
</evidence>
<dbReference type="PANTHER" id="PTHR23080">
    <property type="entry name" value="THAP DOMAIN PROTEIN"/>
    <property type="match status" value="1"/>
</dbReference>
<feature type="domain" description="THAP-type" evidence="7">
    <location>
        <begin position="1"/>
        <end position="84"/>
    </location>
</feature>
<dbReference type="InterPro" id="IPR027805">
    <property type="entry name" value="Transposase_HTH_dom"/>
</dbReference>
<evidence type="ECO:0000313" key="8">
    <source>
        <dbReference type="EMBL" id="OXU16250.1"/>
    </source>
</evidence>
<dbReference type="SMART" id="SM00980">
    <property type="entry name" value="THAP"/>
    <property type="match status" value="1"/>
</dbReference>
<keyword evidence="9" id="KW-1185">Reference proteome</keyword>
<dbReference type="AlphaFoldDB" id="A0A232ED33"/>
<evidence type="ECO:0000256" key="3">
    <source>
        <dbReference type="ARBA" id="ARBA00022771"/>
    </source>
</evidence>
<dbReference type="PROSITE" id="PS50950">
    <property type="entry name" value="ZF_THAP"/>
    <property type="match status" value="1"/>
</dbReference>
<dbReference type="GO" id="GO:0008270">
    <property type="term" value="F:zinc ion binding"/>
    <property type="evidence" value="ECO:0007669"/>
    <property type="project" value="UniProtKB-KW"/>
</dbReference>
<dbReference type="Proteomes" id="UP000215335">
    <property type="component" value="Unassembled WGS sequence"/>
</dbReference>
<keyword evidence="5 6" id="KW-0238">DNA-binding</keyword>
<keyword evidence="2" id="KW-0479">Metal-binding</keyword>
<comment type="caution">
    <text evidence="8">The sequence shown here is derived from an EMBL/GenBank/DDBJ whole genome shotgun (WGS) entry which is preliminary data.</text>
</comment>
<accession>A0A232ED33</accession>
<keyword evidence="3 6" id="KW-0863">Zinc-finger</keyword>
<proteinExistence type="predicted"/>
<reference evidence="8 9" key="1">
    <citation type="journal article" date="2017" name="Curr. Biol.">
        <title>The Evolution of Venom by Co-option of Single-Copy Genes.</title>
        <authorList>
            <person name="Martinson E.O."/>
            <person name="Mrinalini"/>
            <person name="Kelkar Y.D."/>
            <person name="Chang C.H."/>
            <person name="Werren J.H."/>
        </authorList>
    </citation>
    <scope>NUCLEOTIDE SEQUENCE [LARGE SCALE GENOMIC DNA]</scope>
    <source>
        <strain evidence="8 9">Alberta</strain>
        <tissue evidence="8">Whole body</tissue>
    </source>
</reference>
<evidence type="ECO:0000313" key="9">
    <source>
        <dbReference type="Proteomes" id="UP000215335"/>
    </source>
</evidence>
<evidence type="ECO:0000259" key="7">
    <source>
        <dbReference type="PROSITE" id="PS50950"/>
    </source>
</evidence>
<evidence type="ECO:0000256" key="4">
    <source>
        <dbReference type="ARBA" id="ARBA00022833"/>
    </source>
</evidence>
<evidence type="ECO:0000256" key="1">
    <source>
        <dbReference type="ARBA" id="ARBA00001968"/>
    </source>
</evidence>
<dbReference type="Pfam" id="PF05485">
    <property type="entry name" value="THAP"/>
    <property type="match status" value="1"/>
</dbReference>
<sequence>MGHDVCCVVGCSNNGSNSSCKFFVFPRTATRKNQRIKWIAAVRRVNPDGSSWIPKPSHKICSAHFVGKKPSITEISPSYVPTIFPSVYKAGEVNEVQKLKRHDRFMERRKKRTTAVTPMEHQVSDIDNQISDIDNERMPYDFEDVAIQSDECLTYADKECQVYICVNTSERIEKTFICNSYTSSNTSCRDVEIQTEITGSNNVVQVQPIMTPKTFKNKKCGTPDKTYVDQSLDPISVEEMNDQGHFAGISSIKTNQQLLDLAGVTFNNFNFLFNRLRKNSSVNNFKVSKKDKLFIFLVKVKTGLTFSAIGVLFSVHRVTISRIFFSMLEELTTVTADLVFWPTKDVVQGTMPKCFYPDYSNTRVIIDCTEFKIEVPSTVDNRVFTYSHYKKGFTAKVLIGITPGGFISFRSKVAGGRKSDSQITIESGLIDLLENGDTVLADKGFPEIKKVIDEKGKEVILVMPPFLHKNEDFTKQETEQTYSIAKVRIHVERIMQRLRTYQILNKIPEHLFCCVDDILQVCCALVNLQPPIISDNDTKDSP</sequence>
<evidence type="ECO:0000256" key="2">
    <source>
        <dbReference type="ARBA" id="ARBA00022723"/>
    </source>
</evidence>
<name>A0A232ED33_9HYME</name>
<dbReference type="GO" id="GO:0003677">
    <property type="term" value="F:DNA binding"/>
    <property type="evidence" value="ECO:0007669"/>
    <property type="project" value="UniProtKB-UniRule"/>
</dbReference>
<dbReference type="InterPro" id="IPR027806">
    <property type="entry name" value="HARBI1_dom"/>
</dbReference>
<dbReference type="OrthoDB" id="6496153at2759"/>